<dbReference type="Proteomes" id="UP000501452">
    <property type="component" value="Chromosome"/>
</dbReference>
<gene>
    <name evidence="1" type="primary">yqeC</name>
    <name evidence="1" type="ORF">GBA63_21280</name>
</gene>
<proteinExistence type="predicted"/>
<sequence length="269" mass="27801">MYHGCTRTRGARDQRGLESFLKLHAALGISAGDVVAFAGAGGKSGSILQVASELAEAGLTVLVVPTTKMSLDEARGIGPLVTSEDPEELRGKIKISFSEGNARVAAGSAMLSKGRVGGVPPDLVSDFATLADVLLVEADGSRQRPIKGTADHEPALPDASTLVVAVGNVDALGSPVDEEHVHRPALFSELTGVGHGQSITARAFAQALVEGSLAKVLPGARTAALITGVEPGRTMADASVVSRELWRLGTRHVVLTSIPKDAPTRVWVP</sequence>
<protein>
    <submittedName>
        <fullName evidence="1">Putative selenium-dependent hydroxylase accessory protein YqeC</fullName>
    </submittedName>
</protein>
<reference evidence="1 2" key="1">
    <citation type="submission" date="2019-10" db="EMBL/GenBank/DDBJ databases">
        <title>Rubrobacter sp nov SCSIO 52090 isolated from a deep-sea sediment in the South China Sea.</title>
        <authorList>
            <person name="Chen R.W."/>
        </authorList>
    </citation>
    <scope>NUCLEOTIDE SEQUENCE [LARGE SCALE GENOMIC DNA]</scope>
    <source>
        <strain evidence="1 2">SCSIO 52909</strain>
    </source>
</reference>
<evidence type="ECO:0000313" key="2">
    <source>
        <dbReference type="Proteomes" id="UP000501452"/>
    </source>
</evidence>
<dbReference type="InterPro" id="IPR017587">
    <property type="entry name" value="YqeC"/>
</dbReference>
<dbReference type="KEGG" id="rub:GBA63_21280"/>
<dbReference type="EMBL" id="CP045119">
    <property type="protein sequence ID" value="QIN84893.1"/>
    <property type="molecule type" value="Genomic_DNA"/>
</dbReference>
<dbReference type="NCBIfam" id="TIGR03172">
    <property type="entry name" value="selenium cofactor biosynthesis protein YqeC"/>
    <property type="match status" value="1"/>
</dbReference>
<accession>A0A6G8QEL9</accession>
<name>A0A6G8QEL9_9ACTN</name>
<evidence type="ECO:0000313" key="1">
    <source>
        <dbReference type="EMBL" id="QIN84893.1"/>
    </source>
</evidence>
<dbReference type="Pfam" id="PF19842">
    <property type="entry name" value="YqeC"/>
    <property type="match status" value="1"/>
</dbReference>
<keyword evidence="2" id="KW-1185">Reference proteome</keyword>
<organism evidence="1 2">
    <name type="scientific">Rubrobacter tropicus</name>
    <dbReference type="NCBI Taxonomy" id="2653851"/>
    <lineage>
        <taxon>Bacteria</taxon>
        <taxon>Bacillati</taxon>
        <taxon>Actinomycetota</taxon>
        <taxon>Rubrobacteria</taxon>
        <taxon>Rubrobacterales</taxon>
        <taxon>Rubrobacteraceae</taxon>
        <taxon>Rubrobacter</taxon>
    </lineage>
</organism>
<dbReference type="AlphaFoldDB" id="A0A6G8QEL9"/>